<evidence type="ECO:0000256" key="1">
    <source>
        <dbReference type="SAM" id="Phobius"/>
    </source>
</evidence>
<protein>
    <submittedName>
        <fullName evidence="2">Uncharacterized protein</fullName>
    </submittedName>
</protein>
<sequence length="121" mass="12659">MTVDTDQGPIAPRTADEFRAHRRRVIAGWVVGLVALVLVALPAAVALLLGLDASSDQCVDPPTFDAPACKNAPRAFAVLVTLLALPPLLGVLTARPRRTMRTVAAIGTVAILAYAILLLAL</sequence>
<dbReference type="Proteomes" id="UP000196228">
    <property type="component" value="Chromosome"/>
</dbReference>
<gene>
    <name evidence="2" type="ORF">CBR64_09260</name>
</gene>
<dbReference type="RefSeq" id="WP_087470669.1">
    <property type="nucleotide sequence ID" value="NZ_CP021383.1"/>
</dbReference>
<evidence type="ECO:0000313" key="2">
    <source>
        <dbReference type="EMBL" id="ARU51637.1"/>
    </source>
</evidence>
<evidence type="ECO:0000313" key="3">
    <source>
        <dbReference type="Proteomes" id="UP000196228"/>
    </source>
</evidence>
<name>A0A1Y0HTZ9_CELCE</name>
<keyword evidence="1" id="KW-0812">Transmembrane</keyword>
<feature type="transmembrane region" description="Helical" evidence="1">
    <location>
        <begin position="103"/>
        <end position="120"/>
    </location>
</feature>
<dbReference type="KEGG" id="cceu:CBR64_09260"/>
<dbReference type="AlphaFoldDB" id="A0A1Y0HTZ9"/>
<organism evidence="2 3">
    <name type="scientific">Cellulosimicrobium cellulans</name>
    <name type="common">Arthrobacter luteus</name>
    <dbReference type="NCBI Taxonomy" id="1710"/>
    <lineage>
        <taxon>Bacteria</taxon>
        <taxon>Bacillati</taxon>
        <taxon>Actinomycetota</taxon>
        <taxon>Actinomycetes</taxon>
        <taxon>Micrococcales</taxon>
        <taxon>Promicromonosporaceae</taxon>
        <taxon>Cellulosimicrobium</taxon>
    </lineage>
</organism>
<feature type="transmembrane region" description="Helical" evidence="1">
    <location>
        <begin position="26"/>
        <end position="51"/>
    </location>
</feature>
<keyword evidence="1" id="KW-0472">Membrane</keyword>
<dbReference type="EMBL" id="CP021383">
    <property type="protein sequence ID" value="ARU51637.1"/>
    <property type="molecule type" value="Genomic_DNA"/>
</dbReference>
<proteinExistence type="predicted"/>
<keyword evidence="1" id="KW-1133">Transmembrane helix</keyword>
<accession>A0A1Y0HTZ9</accession>
<reference evidence="2 3" key="1">
    <citation type="submission" date="2017-05" db="EMBL/GenBank/DDBJ databases">
        <authorList>
            <person name="Song R."/>
            <person name="Chenine A.L."/>
            <person name="Ruprecht R.M."/>
        </authorList>
    </citation>
    <scope>NUCLEOTIDE SEQUENCE [LARGE SCALE GENOMIC DNA]</scope>
    <source>
        <strain evidence="2 3">PSBB019</strain>
    </source>
</reference>
<feature type="transmembrane region" description="Helical" evidence="1">
    <location>
        <begin position="71"/>
        <end position="91"/>
    </location>
</feature>